<evidence type="ECO:0000313" key="2">
    <source>
        <dbReference type="Proteomes" id="UP000254939"/>
    </source>
</evidence>
<evidence type="ECO:0000313" key="1">
    <source>
        <dbReference type="EMBL" id="RDJ03218.1"/>
    </source>
</evidence>
<dbReference type="EMBL" id="NAAC01000043">
    <property type="protein sequence ID" value="RDJ03218.1"/>
    <property type="molecule type" value="Genomic_DNA"/>
</dbReference>
<accession>A0A370KFJ2</accession>
<dbReference type="Proteomes" id="UP000254939">
    <property type="component" value="Unassembled WGS sequence"/>
</dbReference>
<comment type="caution">
    <text evidence="1">The sequence shown here is derived from an EMBL/GenBank/DDBJ whole genome shotgun (WGS) entry which is preliminary data.</text>
</comment>
<gene>
    <name evidence="1" type="ORF">B5K06_29895</name>
</gene>
<organism evidence="1 2">
    <name type="scientific">Rhizobium grahamii</name>
    <dbReference type="NCBI Taxonomy" id="1120045"/>
    <lineage>
        <taxon>Bacteria</taxon>
        <taxon>Pseudomonadati</taxon>
        <taxon>Pseudomonadota</taxon>
        <taxon>Alphaproteobacteria</taxon>
        <taxon>Hyphomicrobiales</taxon>
        <taxon>Rhizobiaceae</taxon>
        <taxon>Rhizobium/Agrobacterium group</taxon>
        <taxon>Rhizobium</taxon>
    </lineage>
</organism>
<protein>
    <submittedName>
        <fullName evidence="1">Uncharacterized protein</fullName>
    </submittedName>
</protein>
<proteinExistence type="predicted"/>
<name>A0A370KFJ2_9HYPH</name>
<reference evidence="1 2" key="1">
    <citation type="submission" date="2017-03" db="EMBL/GenBank/DDBJ databases">
        <title>Genome analysis of Rhizobial strains effectives or ineffectives for nitrogen fixation isolated from bean seeds.</title>
        <authorList>
            <person name="Peralta H."/>
            <person name="Aguilar-Vera A."/>
            <person name="Mora Y."/>
            <person name="Vargas-Lagunas C."/>
            <person name="Girard L."/>
            <person name="Mora J."/>
        </authorList>
    </citation>
    <scope>NUCLEOTIDE SEQUENCE [LARGE SCALE GENOMIC DNA]</scope>
    <source>
        <strain evidence="1 2">CCGM3</strain>
    </source>
</reference>
<sequence>MMSHECSAQTIIEMRTIAKQLFTTGVNALASAVSGTVQLHPRTAQLACLGAVSRAAVRYFETVLAPHAAIPHVKSVTTSELVARARSAVYIEGPVAIIFCRTEKGQSNEHRALSFALEVERSPLHRPWIFLSGATGHRQCRSGSAGAIVDAGTCSWIWPSGKRSGVPNNPSSFLAASGDLLPADPMSSYSMSVDLIILR</sequence>
<dbReference type="AlphaFoldDB" id="A0A370KFJ2"/>
<dbReference type="RefSeq" id="WP_114715550.1">
    <property type="nucleotide sequence ID" value="NZ_KZ857269.1"/>
</dbReference>
<dbReference type="OrthoDB" id="9766552at2"/>